<dbReference type="InterPro" id="IPR036390">
    <property type="entry name" value="WH_DNA-bd_sf"/>
</dbReference>
<dbReference type="RefSeq" id="YP_009397733.1">
    <property type="nucleotide sequence ID" value="NC_035288.1"/>
</dbReference>
<sequence>MKWIKFCITNRIPYYIYRLQKEDSIILNNIKPDGFIIILSGIVYITKVFANREVSPIAILNENNIFIKNQKENKIHYTMVALQTTYIININHNIHKYQKGNILTCINILNNYKQTYEKYEVINKIVCQKQVKHRILQLIFILSLQYGIIKGQTIFIPFNLSYHNIAILTGTSKNTVVKVMKKMYAIGIKRDIIHNTILIKNILNLKLQ</sequence>
<dbReference type="Gene3D" id="2.60.120.10">
    <property type="entry name" value="Jelly Rolls"/>
    <property type="match status" value="1"/>
</dbReference>
<name>A0A1Z1MM38_9FLOR</name>
<dbReference type="SUPFAM" id="SSF46785">
    <property type="entry name" value="Winged helix' DNA-binding domain"/>
    <property type="match status" value="1"/>
</dbReference>
<protein>
    <submittedName>
        <fullName evidence="1">Global nitrogen transcriptional regulator</fullName>
    </submittedName>
</protein>
<geneLocation type="chloroplast" evidence="1"/>
<evidence type="ECO:0000313" key="1">
    <source>
        <dbReference type="EMBL" id="ARW66919.1"/>
    </source>
</evidence>
<organism evidence="1">
    <name type="scientific">Dipterosiphonia australica</name>
    <dbReference type="NCBI Taxonomy" id="2007208"/>
    <lineage>
        <taxon>Eukaryota</taxon>
        <taxon>Rhodophyta</taxon>
        <taxon>Florideophyceae</taxon>
        <taxon>Rhodymeniophycidae</taxon>
        <taxon>Ceramiales</taxon>
        <taxon>Rhodomelaceae</taxon>
        <taxon>Herposiphonieae</taxon>
        <taxon>Dipterosiphonia</taxon>
    </lineage>
</organism>
<dbReference type="EMBL" id="MF101444">
    <property type="protein sequence ID" value="ARW66919.1"/>
    <property type="molecule type" value="Genomic_DNA"/>
</dbReference>
<dbReference type="InterPro" id="IPR018490">
    <property type="entry name" value="cNMP-bd_dom_sf"/>
</dbReference>
<dbReference type="SUPFAM" id="SSF51206">
    <property type="entry name" value="cAMP-binding domain-like"/>
    <property type="match status" value="1"/>
</dbReference>
<accession>A0A1Z1MM38</accession>
<gene>
    <name evidence="1" type="primary">ntcA</name>
</gene>
<reference evidence="1" key="1">
    <citation type="journal article" date="2017" name="J. Phycol.">
        <title>Analysis of chloroplast genomes and a supermatrix inform reclassification of the Rhodomelaceae (Rhodophyta).</title>
        <authorList>
            <person name="Diaz-Tapia P."/>
            <person name="Maggs C.A."/>
            <person name="West J.A."/>
            <person name="Verbruggen H."/>
        </authorList>
    </citation>
    <scope>NUCLEOTIDE SEQUENCE</scope>
    <source>
        <strain evidence="1">PD1107</strain>
    </source>
</reference>
<proteinExistence type="predicted"/>
<dbReference type="InterPro" id="IPR014710">
    <property type="entry name" value="RmlC-like_jellyroll"/>
</dbReference>
<dbReference type="AlphaFoldDB" id="A0A1Z1MM38"/>
<keyword evidence="1" id="KW-0934">Plastid</keyword>
<keyword evidence="1" id="KW-0150">Chloroplast</keyword>
<dbReference type="GeneID" id="33360140"/>